<dbReference type="Proteomes" id="UP001293593">
    <property type="component" value="Unassembled WGS sequence"/>
</dbReference>
<accession>A0AAE1MD90</accession>
<proteinExistence type="predicted"/>
<gene>
    <name evidence="1" type="ORF">QN277_008603</name>
</gene>
<dbReference type="EMBL" id="JAWXYG010000013">
    <property type="protein sequence ID" value="KAK4255626.1"/>
    <property type="molecule type" value="Genomic_DNA"/>
</dbReference>
<evidence type="ECO:0000313" key="2">
    <source>
        <dbReference type="Proteomes" id="UP001293593"/>
    </source>
</evidence>
<reference evidence="1" key="1">
    <citation type="submission" date="2023-10" db="EMBL/GenBank/DDBJ databases">
        <title>Chromosome-level genome of the transformable northern wattle, Acacia crassicarpa.</title>
        <authorList>
            <person name="Massaro I."/>
            <person name="Sinha N.R."/>
            <person name="Poethig S."/>
            <person name="Leichty A.R."/>
        </authorList>
    </citation>
    <scope>NUCLEOTIDE SEQUENCE</scope>
    <source>
        <strain evidence="1">Acra3RX</strain>
        <tissue evidence="1">Leaf</tissue>
    </source>
</reference>
<name>A0AAE1MD90_9FABA</name>
<dbReference type="AlphaFoldDB" id="A0AAE1MD90"/>
<sequence>MHSHFRVGQQLEGLFIYSTPRTEMGPSHLQTFFFFPLGIFPLTDGATTSFRRPRAAIFPHTTIFDRPPLVAEHTDLIYTDQQREQRPRESSIAAGIYFFTMAGNQHYIVTSITAGLPLC</sequence>
<protein>
    <submittedName>
        <fullName evidence="1">Uncharacterized protein</fullName>
    </submittedName>
</protein>
<organism evidence="1 2">
    <name type="scientific">Acacia crassicarpa</name>
    <name type="common">northern wattle</name>
    <dbReference type="NCBI Taxonomy" id="499986"/>
    <lineage>
        <taxon>Eukaryota</taxon>
        <taxon>Viridiplantae</taxon>
        <taxon>Streptophyta</taxon>
        <taxon>Embryophyta</taxon>
        <taxon>Tracheophyta</taxon>
        <taxon>Spermatophyta</taxon>
        <taxon>Magnoliopsida</taxon>
        <taxon>eudicotyledons</taxon>
        <taxon>Gunneridae</taxon>
        <taxon>Pentapetalae</taxon>
        <taxon>rosids</taxon>
        <taxon>fabids</taxon>
        <taxon>Fabales</taxon>
        <taxon>Fabaceae</taxon>
        <taxon>Caesalpinioideae</taxon>
        <taxon>mimosoid clade</taxon>
        <taxon>Acacieae</taxon>
        <taxon>Acacia</taxon>
    </lineage>
</organism>
<comment type="caution">
    <text evidence="1">The sequence shown here is derived from an EMBL/GenBank/DDBJ whole genome shotgun (WGS) entry which is preliminary data.</text>
</comment>
<keyword evidence="2" id="KW-1185">Reference proteome</keyword>
<evidence type="ECO:0000313" key="1">
    <source>
        <dbReference type="EMBL" id="KAK4255626.1"/>
    </source>
</evidence>